<protein>
    <recommendedName>
        <fullName evidence="3">Kelch motif family protein</fullName>
    </recommendedName>
</protein>
<gene>
    <name evidence="1" type="ORF">BSTOLATCC_MIC46499</name>
</gene>
<evidence type="ECO:0000313" key="1">
    <source>
        <dbReference type="EMBL" id="CAG9328501.1"/>
    </source>
</evidence>
<dbReference type="EMBL" id="CAJZBQ010000046">
    <property type="protein sequence ID" value="CAG9328501.1"/>
    <property type="molecule type" value="Genomic_DNA"/>
</dbReference>
<comment type="caution">
    <text evidence="1">The sequence shown here is derived from an EMBL/GenBank/DDBJ whole genome shotgun (WGS) entry which is preliminary data.</text>
</comment>
<evidence type="ECO:0000313" key="2">
    <source>
        <dbReference type="Proteomes" id="UP001162131"/>
    </source>
</evidence>
<reference evidence="1" key="1">
    <citation type="submission" date="2021-09" db="EMBL/GenBank/DDBJ databases">
        <authorList>
            <consortium name="AG Swart"/>
            <person name="Singh M."/>
            <person name="Singh A."/>
            <person name="Seah K."/>
            <person name="Emmerich C."/>
        </authorList>
    </citation>
    <scope>NUCLEOTIDE SEQUENCE</scope>
    <source>
        <strain evidence="1">ATCC30299</strain>
    </source>
</reference>
<dbReference type="Proteomes" id="UP001162131">
    <property type="component" value="Unassembled WGS sequence"/>
</dbReference>
<dbReference type="Gene3D" id="2.120.10.80">
    <property type="entry name" value="Kelch-type beta propeller"/>
    <property type="match status" value="1"/>
</dbReference>
<dbReference type="SUPFAM" id="SSF117281">
    <property type="entry name" value="Kelch motif"/>
    <property type="match status" value="1"/>
</dbReference>
<accession>A0AAU9JMM3</accession>
<sequence>MANRNRYKSLPLLEEEQSKFDSISEIPLHLCTMSIDSKEFLVYNVENNKICAKIPTPVSLNLMTQGFLCQLNGSQLFYLGGISKTDKSVGICLLIDIKNLSVEKLQTGRARCFATPVYLEKFVYVFGGRRFPNNPQSFSDKFNLRKNKWKRIANLPFPATQTNTIVYQRKILVSGWKLRNIWNYDPDKNSYESLFEIDKEPWKMFYIYKDQCYVVASDYNCYSSEKNSIQNWTFHRKVSGICWLLSNVCFYNEVFLFFDDLSRICKFDLNQLLIKPIANTSDTNKYFKINNNSQNNNKNS</sequence>
<dbReference type="AlphaFoldDB" id="A0AAU9JMM3"/>
<dbReference type="InterPro" id="IPR015915">
    <property type="entry name" value="Kelch-typ_b-propeller"/>
</dbReference>
<keyword evidence="2" id="KW-1185">Reference proteome</keyword>
<name>A0AAU9JMM3_9CILI</name>
<organism evidence="1 2">
    <name type="scientific">Blepharisma stoltei</name>
    <dbReference type="NCBI Taxonomy" id="1481888"/>
    <lineage>
        <taxon>Eukaryota</taxon>
        <taxon>Sar</taxon>
        <taxon>Alveolata</taxon>
        <taxon>Ciliophora</taxon>
        <taxon>Postciliodesmatophora</taxon>
        <taxon>Heterotrichea</taxon>
        <taxon>Heterotrichida</taxon>
        <taxon>Blepharismidae</taxon>
        <taxon>Blepharisma</taxon>
    </lineage>
</organism>
<proteinExistence type="predicted"/>
<evidence type="ECO:0008006" key="3">
    <source>
        <dbReference type="Google" id="ProtNLM"/>
    </source>
</evidence>